<dbReference type="KEGG" id="gms:SOIL9_36120"/>
<sequence length="113" mass="12513">MNGLTSSQFKPLRDYLHRVPGHRRGSRCHLSTGIRWITKGLKNTTGEVVKLRAIRFGTRWMTSDVWFEEFLAAFIPADISPSSEQAPLTPTQRKGAAAAASAELNTLLNTSSK</sequence>
<dbReference type="AlphaFoldDB" id="A0A6P2D3S3"/>
<dbReference type="EMBL" id="LR593886">
    <property type="protein sequence ID" value="VTR94102.1"/>
    <property type="molecule type" value="Genomic_DNA"/>
</dbReference>
<proteinExistence type="predicted"/>
<dbReference type="RefSeq" id="WP_162668715.1">
    <property type="nucleotide sequence ID" value="NZ_LR593886.1"/>
</dbReference>
<accession>A0A6P2D3S3</accession>
<name>A0A6P2D3S3_9BACT</name>
<evidence type="ECO:0000313" key="2">
    <source>
        <dbReference type="Proteomes" id="UP000464178"/>
    </source>
</evidence>
<gene>
    <name evidence="1" type="ORF">SOIL9_36120</name>
</gene>
<keyword evidence="2" id="KW-1185">Reference proteome</keyword>
<organism evidence="1 2">
    <name type="scientific">Gemmata massiliana</name>
    <dbReference type="NCBI Taxonomy" id="1210884"/>
    <lineage>
        <taxon>Bacteria</taxon>
        <taxon>Pseudomonadati</taxon>
        <taxon>Planctomycetota</taxon>
        <taxon>Planctomycetia</taxon>
        <taxon>Gemmatales</taxon>
        <taxon>Gemmataceae</taxon>
        <taxon>Gemmata</taxon>
    </lineage>
</organism>
<reference evidence="1 2" key="1">
    <citation type="submission" date="2019-05" db="EMBL/GenBank/DDBJ databases">
        <authorList>
            <consortium name="Science for Life Laboratories"/>
        </authorList>
    </citation>
    <scope>NUCLEOTIDE SEQUENCE [LARGE SCALE GENOMIC DNA]</scope>
    <source>
        <strain evidence="1">Soil9</strain>
    </source>
</reference>
<evidence type="ECO:0000313" key="1">
    <source>
        <dbReference type="EMBL" id="VTR94102.1"/>
    </source>
</evidence>
<protein>
    <submittedName>
        <fullName evidence="1">Uncharacterized protein</fullName>
    </submittedName>
</protein>
<dbReference type="Proteomes" id="UP000464178">
    <property type="component" value="Chromosome"/>
</dbReference>